<evidence type="ECO:0000256" key="3">
    <source>
        <dbReference type="ARBA" id="ARBA00018689"/>
    </source>
</evidence>
<feature type="compositionally biased region" description="Low complexity" evidence="8">
    <location>
        <begin position="353"/>
        <end position="364"/>
    </location>
</feature>
<evidence type="ECO:0000256" key="6">
    <source>
        <dbReference type="ARBA" id="ARBA00023054"/>
    </source>
</evidence>
<keyword evidence="5" id="KW-0698">rRNA processing</keyword>
<dbReference type="InterPro" id="IPR050786">
    <property type="entry name" value="EFG1_rRNA-proc"/>
</dbReference>
<evidence type="ECO:0000256" key="4">
    <source>
        <dbReference type="ARBA" id="ARBA00019827"/>
    </source>
</evidence>
<comment type="caution">
    <text evidence="9">The sequence shown here is derived from an EMBL/GenBank/DDBJ whole genome shotgun (WGS) entry which is preliminary data.</text>
</comment>
<evidence type="ECO:0000256" key="5">
    <source>
        <dbReference type="ARBA" id="ARBA00022552"/>
    </source>
</evidence>
<reference evidence="9" key="2">
    <citation type="journal article" date="2019" name="IMA Fungus">
        <title>Genome sequencing and comparison of five Tilletia species to identify candidate genes for the detection of regulated species infecting wheat.</title>
        <authorList>
            <person name="Nguyen H.D.T."/>
            <person name="Sultana T."/>
            <person name="Kesanakurti P."/>
            <person name="Hambleton S."/>
        </authorList>
    </citation>
    <scope>NUCLEOTIDE SEQUENCE</scope>
    <source>
        <strain evidence="9">DAOMC 236422</strain>
    </source>
</reference>
<evidence type="ECO:0000256" key="2">
    <source>
        <dbReference type="ARBA" id="ARBA00006916"/>
    </source>
</evidence>
<accession>A0A8X7NE55</accession>
<comment type="similarity">
    <text evidence="2">Belongs to the EFG1 family.</text>
</comment>
<dbReference type="EMBL" id="LWDG02000015">
    <property type="protein sequence ID" value="KAE8271564.1"/>
    <property type="molecule type" value="Genomic_DNA"/>
</dbReference>
<name>A0A8X7NE55_9BASI</name>
<reference evidence="9" key="1">
    <citation type="submission" date="2016-04" db="EMBL/GenBank/DDBJ databases">
        <authorList>
            <person name="Nguyen H.D."/>
            <person name="Samba Siva P."/>
            <person name="Cullis J."/>
            <person name="Levesque C.A."/>
            <person name="Hambleton S."/>
        </authorList>
    </citation>
    <scope>NUCLEOTIDE SEQUENCE</scope>
    <source>
        <strain evidence="9">DAOMC 236422</strain>
    </source>
</reference>
<dbReference type="GO" id="GO:0005730">
    <property type="term" value="C:nucleolus"/>
    <property type="evidence" value="ECO:0007669"/>
    <property type="project" value="UniProtKB-SubCell"/>
</dbReference>
<dbReference type="Pfam" id="PF10153">
    <property type="entry name" value="Efg1"/>
    <property type="match status" value="1"/>
</dbReference>
<keyword evidence="6" id="KW-0175">Coiled coil</keyword>
<evidence type="ECO:0000256" key="8">
    <source>
        <dbReference type="SAM" id="MobiDB-lite"/>
    </source>
</evidence>
<protein>
    <recommendedName>
        <fullName evidence="3">rRNA-processing protein EFG1</fullName>
    </recommendedName>
    <alternativeName>
        <fullName evidence="4">rRNA-processing protein efg1</fullName>
    </alternativeName>
</protein>
<proteinExistence type="inferred from homology"/>
<feature type="region of interest" description="Disordered" evidence="8">
    <location>
        <begin position="1"/>
        <end position="79"/>
    </location>
</feature>
<dbReference type="AlphaFoldDB" id="A0A8X7NE55"/>
<feature type="region of interest" description="Disordered" evidence="8">
    <location>
        <begin position="261"/>
        <end position="377"/>
    </location>
</feature>
<feature type="compositionally biased region" description="Basic and acidic residues" evidence="8">
    <location>
        <begin position="286"/>
        <end position="298"/>
    </location>
</feature>
<sequence>MAKDNKGKGKAAESAAEDNSARGRGGANAQWKKPAAGHAQAPKDRNQNRGHQHQHQHQQANVLTDAPAPPGLNKLKAALRQTKRLLAREDLNPETKQEAERKLIALEEDIQTRVAGDAAKVRGDKNKKMSFFDSVKATRKIPSLVTRQEKLEKELASGNGDQSKSKADLEEVKAKLQQFRVILNYTLHWPATETYIRFNKTDPDFDPTQSQKDDEGNKDDDESSGSDDEEGEKGGKGPTRKYLRRIEVARWHRAWVEKAMATGEISNEPEKQDTVKASDGAGSAGQKEKRPRDHKEEGTPASKRPRPTPPVKARKPASEQQQQQRGKGKTDQQPHKKHSNQQESSSVKKKKSSSASAAASAPSAGGEGVENDDFFDT</sequence>
<dbReference type="PANTHER" id="PTHR33911">
    <property type="entry name" value="RRNA-PROCESSING PROTEIN EFG1"/>
    <property type="match status" value="1"/>
</dbReference>
<evidence type="ECO:0000256" key="1">
    <source>
        <dbReference type="ARBA" id="ARBA00004604"/>
    </source>
</evidence>
<evidence type="ECO:0000256" key="7">
    <source>
        <dbReference type="ARBA" id="ARBA00023242"/>
    </source>
</evidence>
<dbReference type="InterPro" id="IPR019310">
    <property type="entry name" value="Efg1"/>
</dbReference>
<keyword evidence="10" id="KW-1185">Reference proteome</keyword>
<feature type="compositionally biased region" description="Acidic residues" evidence="8">
    <location>
        <begin position="216"/>
        <end position="231"/>
    </location>
</feature>
<organism evidence="9 10">
    <name type="scientific">Tilletia walkeri</name>
    <dbReference type="NCBI Taxonomy" id="117179"/>
    <lineage>
        <taxon>Eukaryota</taxon>
        <taxon>Fungi</taxon>
        <taxon>Dikarya</taxon>
        <taxon>Basidiomycota</taxon>
        <taxon>Ustilaginomycotina</taxon>
        <taxon>Exobasidiomycetes</taxon>
        <taxon>Tilletiales</taxon>
        <taxon>Tilletiaceae</taxon>
        <taxon>Tilletia</taxon>
    </lineage>
</organism>
<feature type="region of interest" description="Disordered" evidence="8">
    <location>
        <begin position="198"/>
        <end position="244"/>
    </location>
</feature>
<feature type="compositionally biased region" description="Basic and acidic residues" evidence="8">
    <location>
        <begin position="1"/>
        <end position="11"/>
    </location>
</feature>
<dbReference type="PANTHER" id="PTHR33911:SF1">
    <property type="entry name" value="RRNA-PROCESSING PROTEIN EFG1"/>
    <property type="match status" value="1"/>
</dbReference>
<evidence type="ECO:0000313" key="10">
    <source>
        <dbReference type="Proteomes" id="UP000078113"/>
    </source>
</evidence>
<dbReference type="Proteomes" id="UP000078113">
    <property type="component" value="Unassembled WGS sequence"/>
</dbReference>
<dbReference type="GO" id="GO:0030688">
    <property type="term" value="C:preribosome, small subunit precursor"/>
    <property type="evidence" value="ECO:0007669"/>
    <property type="project" value="TreeGrafter"/>
</dbReference>
<comment type="subcellular location">
    <subcellularLocation>
        <location evidence="1">Nucleus</location>
        <location evidence="1">Nucleolus</location>
    </subcellularLocation>
</comment>
<keyword evidence="7" id="KW-0539">Nucleus</keyword>
<gene>
    <name evidence="9" type="ORF">A4X09_0g771</name>
</gene>
<evidence type="ECO:0000313" key="9">
    <source>
        <dbReference type="EMBL" id="KAE8271564.1"/>
    </source>
</evidence>
<dbReference type="GO" id="GO:0000462">
    <property type="term" value="P:maturation of SSU-rRNA from tricistronic rRNA transcript (SSU-rRNA, 5.8S rRNA, LSU-rRNA)"/>
    <property type="evidence" value="ECO:0007669"/>
    <property type="project" value="TreeGrafter"/>
</dbReference>